<sequence length="347" mass="38406">MEQIQMSDACEQRILNAVHQTKMPQLKKHITWRKRAGIALAAAACVAVVSVFSVAAAQNNNLLEKLFPWAESVDVPETAVFTNGQIESFTVDGMDGLDITPIGVVNDAKNVYLMMRIVPSDPDFNPAKRAIVNYNSGSGIVYPMINGENKLDDADKDDPYYLGKYEFFERTDIPEEDGSYTAFYQLQFTNGITFDHLNFTIGLTDITDLIEKQNGFVKSEQTELLGTIDVTVSLDTSVQEVTLNYTEPIAIPNKNGTGYLKHLEIQALSMQLSGTGDMQLFDSYDSAYPVTITYADGSTMTPDCKNSSISFTDQSDTPWEYNIDFDEPIAPEGIVSIEFGGTTIPFH</sequence>
<dbReference type="AlphaFoldDB" id="U2M180"/>
<accession>U2M180</accession>
<evidence type="ECO:0000313" key="2">
    <source>
        <dbReference type="EMBL" id="ERJ93078.1"/>
    </source>
</evidence>
<keyword evidence="3" id="KW-1185">Reference proteome</keyword>
<gene>
    <name evidence="2" type="ORF">RUMCAL_02321</name>
</gene>
<dbReference type="Proteomes" id="UP000016662">
    <property type="component" value="Unassembled WGS sequence"/>
</dbReference>
<proteinExistence type="predicted"/>
<comment type="caution">
    <text evidence="2">The sequence shown here is derived from an EMBL/GenBank/DDBJ whole genome shotgun (WGS) entry which is preliminary data.</text>
</comment>
<dbReference type="HOGENOM" id="CLU_798972_0_0_9"/>
<dbReference type="PATRIC" id="fig|411473.3.peg.1928"/>
<evidence type="ECO:0000313" key="3">
    <source>
        <dbReference type="Proteomes" id="UP000016662"/>
    </source>
</evidence>
<reference evidence="2 3" key="1">
    <citation type="submission" date="2013-07" db="EMBL/GenBank/DDBJ databases">
        <authorList>
            <person name="Weinstock G."/>
            <person name="Sodergren E."/>
            <person name="Wylie T."/>
            <person name="Fulton L."/>
            <person name="Fulton R."/>
            <person name="Fronick C."/>
            <person name="O'Laughlin M."/>
            <person name="Godfrey J."/>
            <person name="Miner T."/>
            <person name="Herter B."/>
            <person name="Appelbaum E."/>
            <person name="Cordes M."/>
            <person name="Lek S."/>
            <person name="Wollam A."/>
            <person name="Pepin K.H."/>
            <person name="Palsikar V.B."/>
            <person name="Mitreva M."/>
            <person name="Wilson R.K."/>
        </authorList>
    </citation>
    <scope>NUCLEOTIDE SEQUENCE [LARGE SCALE GENOMIC DNA]</scope>
    <source>
        <strain evidence="2 3">ATCC 27760</strain>
    </source>
</reference>
<feature type="transmembrane region" description="Helical" evidence="1">
    <location>
        <begin position="36"/>
        <end position="57"/>
    </location>
</feature>
<evidence type="ECO:0008006" key="4">
    <source>
        <dbReference type="Google" id="ProtNLM"/>
    </source>
</evidence>
<dbReference type="STRING" id="411473.RUMCAL_02321"/>
<keyword evidence="1" id="KW-0472">Membrane</keyword>
<name>U2M180_9FIRM</name>
<keyword evidence="1" id="KW-1133">Transmembrane helix</keyword>
<evidence type="ECO:0000256" key="1">
    <source>
        <dbReference type="SAM" id="Phobius"/>
    </source>
</evidence>
<organism evidence="2 3">
    <name type="scientific">Ruminococcus callidus ATCC 27760</name>
    <dbReference type="NCBI Taxonomy" id="411473"/>
    <lineage>
        <taxon>Bacteria</taxon>
        <taxon>Bacillati</taxon>
        <taxon>Bacillota</taxon>
        <taxon>Clostridia</taxon>
        <taxon>Eubacteriales</taxon>
        <taxon>Oscillospiraceae</taxon>
        <taxon>Ruminococcus</taxon>
    </lineage>
</organism>
<dbReference type="EMBL" id="AWVF01000289">
    <property type="protein sequence ID" value="ERJ93078.1"/>
    <property type="molecule type" value="Genomic_DNA"/>
</dbReference>
<keyword evidence="1" id="KW-0812">Transmembrane</keyword>
<protein>
    <recommendedName>
        <fullName evidence="4">DUF4179 domain-containing protein</fullName>
    </recommendedName>
</protein>